<dbReference type="Proteomes" id="UP001283361">
    <property type="component" value="Unassembled WGS sequence"/>
</dbReference>
<protein>
    <submittedName>
        <fullName evidence="2">Uncharacterized protein</fullName>
    </submittedName>
</protein>
<accession>A0AAE1DFR1</accession>
<comment type="caution">
    <text evidence="2">The sequence shown here is derived from an EMBL/GenBank/DDBJ whole genome shotgun (WGS) entry which is preliminary data.</text>
</comment>
<feature type="region of interest" description="Disordered" evidence="1">
    <location>
        <begin position="76"/>
        <end position="105"/>
    </location>
</feature>
<proteinExistence type="predicted"/>
<sequence>MAATDAVKWKITIEDQAEASYSSMDVPVDIWADALNPKPLGALFPEEKKITIILVSEPQGEALILDIRRYVNQPHSRPGLRLQAEARHRTTSAGTSATDQSQIKSTWDDRYVVSCRALKTRIGNTSGG</sequence>
<name>A0AAE1DFR1_9GAST</name>
<evidence type="ECO:0000313" key="3">
    <source>
        <dbReference type="Proteomes" id="UP001283361"/>
    </source>
</evidence>
<feature type="compositionally biased region" description="Polar residues" evidence="1">
    <location>
        <begin position="91"/>
        <end position="105"/>
    </location>
</feature>
<reference evidence="2" key="1">
    <citation type="journal article" date="2023" name="G3 (Bethesda)">
        <title>A reference genome for the long-term kleptoplast-retaining sea slug Elysia crispata morphotype clarki.</title>
        <authorList>
            <person name="Eastman K.E."/>
            <person name="Pendleton A.L."/>
            <person name="Shaikh M.A."/>
            <person name="Suttiyut T."/>
            <person name="Ogas R."/>
            <person name="Tomko P."/>
            <person name="Gavelis G."/>
            <person name="Widhalm J.R."/>
            <person name="Wisecaver J.H."/>
        </authorList>
    </citation>
    <scope>NUCLEOTIDE SEQUENCE</scope>
    <source>
        <strain evidence="2">ECLA1</strain>
    </source>
</reference>
<organism evidence="2 3">
    <name type="scientific">Elysia crispata</name>
    <name type="common">lettuce slug</name>
    <dbReference type="NCBI Taxonomy" id="231223"/>
    <lineage>
        <taxon>Eukaryota</taxon>
        <taxon>Metazoa</taxon>
        <taxon>Spiralia</taxon>
        <taxon>Lophotrochozoa</taxon>
        <taxon>Mollusca</taxon>
        <taxon>Gastropoda</taxon>
        <taxon>Heterobranchia</taxon>
        <taxon>Euthyneura</taxon>
        <taxon>Panpulmonata</taxon>
        <taxon>Sacoglossa</taxon>
        <taxon>Placobranchoidea</taxon>
        <taxon>Plakobranchidae</taxon>
        <taxon>Elysia</taxon>
    </lineage>
</organism>
<gene>
    <name evidence="2" type="ORF">RRG08_060339</name>
</gene>
<dbReference type="AlphaFoldDB" id="A0AAE1DFR1"/>
<evidence type="ECO:0000256" key="1">
    <source>
        <dbReference type="SAM" id="MobiDB-lite"/>
    </source>
</evidence>
<dbReference type="EMBL" id="JAWDGP010003996">
    <property type="protein sequence ID" value="KAK3768901.1"/>
    <property type="molecule type" value="Genomic_DNA"/>
</dbReference>
<evidence type="ECO:0000313" key="2">
    <source>
        <dbReference type="EMBL" id="KAK3768901.1"/>
    </source>
</evidence>
<keyword evidence="3" id="KW-1185">Reference proteome</keyword>